<accession>A0A0A9CRK4</accession>
<sequence length="102" mass="11456">MLDQPAVNERPVKHVPAVRQWQALHLFADLEIQQPQTSKGKQIFSKLFANLKRPICVQPSSGCTITCDAISRQICKICRVIHCKTECNCTVSVSSNTDVKFE</sequence>
<evidence type="ECO:0000313" key="1">
    <source>
        <dbReference type="EMBL" id="JAD76030.1"/>
    </source>
</evidence>
<proteinExistence type="predicted"/>
<protein>
    <submittedName>
        <fullName evidence="1">Uncharacterized protein</fullName>
    </submittedName>
</protein>
<dbReference type="AlphaFoldDB" id="A0A0A9CRK4"/>
<organism evidence="1">
    <name type="scientific">Arundo donax</name>
    <name type="common">Giant reed</name>
    <name type="synonym">Donax arundinaceus</name>
    <dbReference type="NCBI Taxonomy" id="35708"/>
    <lineage>
        <taxon>Eukaryota</taxon>
        <taxon>Viridiplantae</taxon>
        <taxon>Streptophyta</taxon>
        <taxon>Embryophyta</taxon>
        <taxon>Tracheophyta</taxon>
        <taxon>Spermatophyta</taxon>
        <taxon>Magnoliopsida</taxon>
        <taxon>Liliopsida</taxon>
        <taxon>Poales</taxon>
        <taxon>Poaceae</taxon>
        <taxon>PACMAD clade</taxon>
        <taxon>Arundinoideae</taxon>
        <taxon>Arundineae</taxon>
        <taxon>Arundo</taxon>
    </lineage>
</organism>
<name>A0A0A9CRK4_ARUDO</name>
<dbReference type="EMBL" id="GBRH01221865">
    <property type="protein sequence ID" value="JAD76030.1"/>
    <property type="molecule type" value="Transcribed_RNA"/>
</dbReference>
<reference evidence="1" key="2">
    <citation type="journal article" date="2015" name="Data Brief">
        <title>Shoot transcriptome of the giant reed, Arundo donax.</title>
        <authorList>
            <person name="Barrero R.A."/>
            <person name="Guerrero F.D."/>
            <person name="Moolhuijzen P."/>
            <person name="Goolsby J.A."/>
            <person name="Tidwell J."/>
            <person name="Bellgard S.E."/>
            <person name="Bellgard M.I."/>
        </authorList>
    </citation>
    <scope>NUCLEOTIDE SEQUENCE</scope>
    <source>
        <tissue evidence="1">Shoot tissue taken approximately 20 cm above the soil surface</tissue>
    </source>
</reference>
<reference evidence="1" key="1">
    <citation type="submission" date="2014-09" db="EMBL/GenBank/DDBJ databases">
        <authorList>
            <person name="Magalhaes I.L.F."/>
            <person name="Oliveira U."/>
            <person name="Santos F.R."/>
            <person name="Vidigal T.H.D.A."/>
            <person name="Brescovit A.D."/>
            <person name="Santos A.J."/>
        </authorList>
    </citation>
    <scope>NUCLEOTIDE SEQUENCE</scope>
    <source>
        <tissue evidence="1">Shoot tissue taken approximately 20 cm above the soil surface</tissue>
    </source>
</reference>